<keyword evidence="2 7" id="KW-0699">rRNA-binding</keyword>
<evidence type="ECO:0000256" key="8">
    <source>
        <dbReference type="SAM" id="Coils"/>
    </source>
</evidence>
<comment type="caution">
    <text evidence="10">The sequence shown here is derived from an EMBL/GenBank/DDBJ whole genome shotgun (WGS) entry which is preliminary data.</text>
</comment>
<sequence length="148" mass="16643">MKVILLSDVKKVGKKGEIVEVSDGYGRNFLLNKKLAVLATKKSMEILDEQNLQHDLEEKQKEADAQALKQKLTKITLEFHVKTGEGGRVFGSVSTKQIVEQLQRVHAIKIEKRKFIDTDAITSLGYTDVKVDLYKNKVIGVIRVHVNG</sequence>
<evidence type="ECO:0000256" key="3">
    <source>
        <dbReference type="ARBA" id="ARBA00022884"/>
    </source>
</evidence>
<dbReference type="AlphaFoldDB" id="A0A4R3TAP3"/>
<dbReference type="InterPro" id="IPR020594">
    <property type="entry name" value="Ribosomal_bL9_bac/chp"/>
</dbReference>
<dbReference type="InterPro" id="IPR000244">
    <property type="entry name" value="Ribosomal_bL9"/>
</dbReference>
<keyword evidence="4 7" id="KW-0689">Ribosomal protein</keyword>
<dbReference type="InterPro" id="IPR009027">
    <property type="entry name" value="Ribosomal_bL9/RNase_H1_N"/>
</dbReference>
<dbReference type="InterPro" id="IPR036791">
    <property type="entry name" value="Ribosomal_bL9_C_sf"/>
</dbReference>
<dbReference type="Pfam" id="PF01281">
    <property type="entry name" value="Ribosomal_L9_N"/>
    <property type="match status" value="1"/>
</dbReference>
<dbReference type="GO" id="GO:0003735">
    <property type="term" value="F:structural constituent of ribosome"/>
    <property type="evidence" value="ECO:0007669"/>
    <property type="project" value="InterPro"/>
</dbReference>
<keyword evidence="8" id="KW-0175">Coiled coil</keyword>
<evidence type="ECO:0000256" key="7">
    <source>
        <dbReference type="HAMAP-Rule" id="MF_00503"/>
    </source>
</evidence>
<gene>
    <name evidence="7" type="primary">rplI</name>
    <name evidence="10" type="ORF">EDD61_11512</name>
</gene>
<dbReference type="GO" id="GO:0019843">
    <property type="term" value="F:rRNA binding"/>
    <property type="evidence" value="ECO:0007669"/>
    <property type="project" value="UniProtKB-UniRule"/>
</dbReference>
<dbReference type="Proteomes" id="UP000295773">
    <property type="component" value="Unassembled WGS sequence"/>
</dbReference>
<dbReference type="Gene3D" id="3.40.5.10">
    <property type="entry name" value="Ribosomal protein L9, N-terminal domain"/>
    <property type="match status" value="1"/>
</dbReference>
<name>A0A4R3TAP3_9FIRM</name>
<dbReference type="NCBIfam" id="TIGR00158">
    <property type="entry name" value="L9"/>
    <property type="match status" value="1"/>
</dbReference>
<proteinExistence type="inferred from homology"/>
<feature type="domain" description="Ribosomal protein L9" evidence="9">
    <location>
        <begin position="13"/>
        <end position="40"/>
    </location>
</feature>
<protein>
    <recommendedName>
        <fullName evidence="6 7">Large ribosomal subunit protein bL9</fullName>
    </recommendedName>
</protein>
<dbReference type="PANTHER" id="PTHR21368">
    <property type="entry name" value="50S RIBOSOMAL PROTEIN L9"/>
    <property type="match status" value="1"/>
</dbReference>
<dbReference type="Gene3D" id="3.10.430.100">
    <property type="entry name" value="Ribosomal protein L9, C-terminal domain"/>
    <property type="match status" value="1"/>
</dbReference>
<evidence type="ECO:0000259" key="9">
    <source>
        <dbReference type="PROSITE" id="PS00651"/>
    </source>
</evidence>
<comment type="function">
    <text evidence="7">Binds to the 23S rRNA.</text>
</comment>
<dbReference type="InterPro" id="IPR036935">
    <property type="entry name" value="Ribosomal_bL9_N_sf"/>
</dbReference>
<evidence type="ECO:0000256" key="2">
    <source>
        <dbReference type="ARBA" id="ARBA00022730"/>
    </source>
</evidence>
<dbReference type="RefSeq" id="WP_008690412.1">
    <property type="nucleotide sequence ID" value="NZ_AP024510.1"/>
</dbReference>
<dbReference type="Pfam" id="PF03948">
    <property type="entry name" value="Ribosomal_L9_C"/>
    <property type="match status" value="1"/>
</dbReference>
<evidence type="ECO:0000256" key="5">
    <source>
        <dbReference type="ARBA" id="ARBA00023274"/>
    </source>
</evidence>
<dbReference type="GO" id="GO:0005840">
    <property type="term" value="C:ribosome"/>
    <property type="evidence" value="ECO:0007669"/>
    <property type="project" value="UniProtKB-KW"/>
</dbReference>
<comment type="similarity">
    <text evidence="1 7">Belongs to the bacterial ribosomal protein bL9 family.</text>
</comment>
<dbReference type="GeneID" id="73796941"/>
<keyword evidence="5 7" id="KW-0687">Ribonucleoprotein</keyword>
<evidence type="ECO:0000256" key="4">
    <source>
        <dbReference type="ARBA" id="ARBA00022980"/>
    </source>
</evidence>
<evidence type="ECO:0000256" key="6">
    <source>
        <dbReference type="ARBA" id="ARBA00035292"/>
    </source>
</evidence>
<accession>A0A4R3TAP3</accession>
<dbReference type="PROSITE" id="PS00651">
    <property type="entry name" value="RIBOSOMAL_L9"/>
    <property type="match status" value="1"/>
</dbReference>
<keyword evidence="11" id="KW-1185">Reference proteome</keyword>
<dbReference type="HAMAP" id="MF_00503">
    <property type="entry name" value="Ribosomal_bL9"/>
    <property type="match status" value="1"/>
</dbReference>
<evidence type="ECO:0000313" key="11">
    <source>
        <dbReference type="Proteomes" id="UP000295773"/>
    </source>
</evidence>
<evidence type="ECO:0000313" key="10">
    <source>
        <dbReference type="EMBL" id="TCU58214.1"/>
    </source>
</evidence>
<reference evidence="10 11" key="1">
    <citation type="submission" date="2019-03" db="EMBL/GenBank/DDBJ databases">
        <title>Genomic Encyclopedia of Type Strains, Phase IV (KMG-IV): sequencing the most valuable type-strain genomes for metagenomic binning, comparative biology and taxonomic classification.</title>
        <authorList>
            <person name="Goeker M."/>
        </authorList>
    </citation>
    <scope>NUCLEOTIDE SEQUENCE [LARGE SCALE GENOMIC DNA]</scope>
    <source>
        <strain evidence="10 11">DSM 29481</strain>
    </source>
</reference>
<keyword evidence="3 7" id="KW-0694">RNA-binding</keyword>
<evidence type="ECO:0000256" key="1">
    <source>
        <dbReference type="ARBA" id="ARBA00010605"/>
    </source>
</evidence>
<dbReference type="EMBL" id="SMBP01000015">
    <property type="protein sequence ID" value="TCU58214.1"/>
    <property type="molecule type" value="Genomic_DNA"/>
</dbReference>
<feature type="coiled-coil region" evidence="8">
    <location>
        <begin position="49"/>
        <end position="78"/>
    </location>
</feature>
<dbReference type="InterPro" id="IPR020069">
    <property type="entry name" value="Ribosomal_bL9_C"/>
</dbReference>
<dbReference type="SUPFAM" id="SSF55658">
    <property type="entry name" value="L9 N-domain-like"/>
    <property type="match status" value="1"/>
</dbReference>
<dbReference type="GO" id="GO:0006412">
    <property type="term" value="P:translation"/>
    <property type="evidence" value="ECO:0007669"/>
    <property type="project" value="UniProtKB-UniRule"/>
</dbReference>
<dbReference type="SUPFAM" id="SSF55653">
    <property type="entry name" value="Ribosomal protein L9 C-domain"/>
    <property type="match status" value="1"/>
</dbReference>
<dbReference type="InterPro" id="IPR020070">
    <property type="entry name" value="Ribosomal_bL9_N"/>
</dbReference>
<organism evidence="10 11">
    <name type="scientific">Longicatena caecimuris</name>
    <dbReference type="NCBI Taxonomy" id="1796635"/>
    <lineage>
        <taxon>Bacteria</taxon>
        <taxon>Bacillati</taxon>
        <taxon>Bacillota</taxon>
        <taxon>Erysipelotrichia</taxon>
        <taxon>Erysipelotrichales</taxon>
        <taxon>Erysipelotrichaceae</taxon>
        <taxon>Longicatena</taxon>
    </lineage>
</organism>
<dbReference type="GO" id="GO:1990904">
    <property type="term" value="C:ribonucleoprotein complex"/>
    <property type="evidence" value="ECO:0007669"/>
    <property type="project" value="UniProtKB-KW"/>
</dbReference>